<evidence type="ECO:0000256" key="5">
    <source>
        <dbReference type="ARBA" id="ARBA00022777"/>
    </source>
</evidence>
<keyword evidence="3 13" id="KW-0808">Transferase</keyword>
<evidence type="ECO:0000256" key="4">
    <source>
        <dbReference type="ARBA" id="ARBA00022741"/>
    </source>
</evidence>
<name>A0A1D8G4F1_9ACTN</name>
<evidence type="ECO:0000256" key="9">
    <source>
        <dbReference type="PROSITE-ProRule" id="PRU10141"/>
    </source>
</evidence>
<keyword evidence="14" id="KW-1185">Reference proteome</keyword>
<evidence type="ECO:0000256" key="10">
    <source>
        <dbReference type="SAM" id="MobiDB-lite"/>
    </source>
</evidence>
<feature type="transmembrane region" description="Helical" evidence="11">
    <location>
        <begin position="328"/>
        <end position="349"/>
    </location>
</feature>
<dbReference type="PROSITE" id="PS00107">
    <property type="entry name" value="PROTEIN_KINASE_ATP"/>
    <property type="match status" value="1"/>
</dbReference>
<evidence type="ECO:0000256" key="7">
    <source>
        <dbReference type="ARBA" id="ARBA00047899"/>
    </source>
</evidence>
<keyword evidence="11" id="KW-0812">Transmembrane</keyword>
<dbReference type="STRING" id="285473.A4G23_03199"/>
<feature type="transmembrane region" description="Helical" evidence="11">
    <location>
        <begin position="355"/>
        <end position="374"/>
    </location>
</feature>
<reference evidence="13 14" key="1">
    <citation type="submission" date="2016-09" db="EMBL/GenBank/DDBJ databases">
        <title>Streptomyces rubrolavendulae MJM4426 Genome sequencing and assembly.</title>
        <authorList>
            <person name="Kim J.-G."/>
        </authorList>
    </citation>
    <scope>NUCLEOTIDE SEQUENCE [LARGE SCALE GENOMIC DNA]</scope>
    <source>
        <strain evidence="13 14">MJM4426</strain>
    </source>
</reference>
<evidence type="ECO:0000256" key="3">
    <source>
        <dbReference type="ARBA" id="ARBA00022679"/>
    </source>
</evidence>
<dbReference type="PANTHER" id="PTHR43289">
    <property type="entry name" value="MITOGEN-ACTIVATED PROTEIN KINASE KINASE KINASE 20-RELATED"/>
    <property type="match status" value="1"/>
</dbReference>
<dbReference type="EC" id="2.7.11.1" evidence="1"/>
<evidence type="ECO:0000313" key="13">
    <source>
        <dbReference type="EMBL" id="AOT60328.1"/>
    </source>
</evidence>
<dbReference type="GO" id="GO:0106310">
    <property type="term" value="F:protein serine kinase activity"/>
    <property type="evidence" value="ECO:0007669"/>
    <property type="project" value="RHEA"/>
</dbReference>
<dbReference type="Gene3D" id="1.10.510.10">
    <property type="entry name" value="Transferase(Phosphotransferase) domain 1"/>
    <property type="match status" value="1"/>
</dbReference>
<dbReference type="InterPro" id="IPR011009">
    <property type="entry name" value="Kinase-like_dom_sf"/>
</dbReference>
<dbReference type="InterPro" id="IPR008271">
    <property type="entry name" value="Ser/Thr_kinase_AS"/>
</dbReference>
<feature type="region of interest" description="Disordered" evidence="10">
    <location>
        <begin position="290"/>
        <end position="322"/>
    </location>
</feature>
<dbReference type="SUPFAM" id="SSF56112">
    <property type="entry name" value="Protein kinase-like (PK-like)"/>
    <property type="match status" value="1"/>
</dbReference>
<dbReference type="AlphaFoldDB" id="A0A1D8G4F1"/>
<dbReference type="PROSITE" id="PS50011">
    <property type="entry name" value="PROTEIN_KINASE_DOM"/>
    <property type="match status" value="1"/>
</dbReference>
<dbReference type="FunFam" id="3.30.200.20:FF:000035">
    <property type="entry name" value="Serine/threonine protein kinase Stk1"/>
    <property type="match status" value="1"/>
</dbReference>
<dbReference type="PATRIC" id="fig|285473.5.peg.3337"/>
<evidence type="ECO:0000259" key="12">
    <source>
        <dbReference type="PROSITE" id="PS50011"/>
    </source>
</evidence>
<evidence type="ECO:0000256" key="11">
    <source>
        <dbReference type="SAM" id="Phobius"/>
    </source>
</evidence>
<sequence>MPAMGELFAVGSTVAHGRYRIVDVIGGGGMAQVYRARDERLARFVALKGVRGDLLHDSGWTTRFQREAQTMAGLSHPNIVAVHDTGEEQRPGAGGRSIPYLVMELVPGRSLADLLRERGKLPLAEALRLASQVLSALAAAHARGVVHRDIKPANILLTEDGAAKVTDFGIAAVADRTALTRTGTVVGTPHYMSPEQVEGRRDIDGRSDLYSVGVLLFHLLSGRVPFDADSAWSIGYAHLHTPPPTLASVGVIVPAPVESVLARALAKNPEDRHQDAAAMRAAIDVLVHGEDEQGTRSQGTSPFTLDDLFSQESRSSARPRPGVRRTPLVRLVLLVPVLLALGWTMRAMIVDSENVGTITLVSACAVAWTWLAFMRKAEPPPPGRPIGWVQLIAGVSVMFQGMMTLMGLVLLIAGG</sequence>
<keyword evidence="2" id="KW-0723">Serine/threonine-protein kinase</keyword>
<keyword evidence="5 13" id="KW-0418">Kinase</keyword>
<evidence type="ECO:0000256" key="2">
    <source>
        <dbReference type="ARBA" id="ARBA00022527"/>
    </source>
</evidence>
<comment type="catalytic activity">
    <reaction evidence="7">
        <text>L-threonyl-[protein] + ATP = O-phospho-L-threonyl-[protein] + ADP + H(+)</text>
        <dbReference type="Rhea" id="RHEA:46608"/>
        <dbReference type="Rhea" id="RHEA-COMP:11060"/>
        <dbReference type="Rhea" id="RHEA-COMP:11605"/>
        <dbReference type="ChEBI" id="CHEBI:15378"/>
        <dbReference type="ChEBI" id="CHEBI:30013"/>
        <dbReference type="ChEBI" id="CHEBI:30616"/>
        <dbReference type="ChEBI" id="CHEBI:61977"/>
        <dbReference type="ChEBI" id="CHEBI:456216"/>
        <dbReference type="EC" id="2.7.11.1"/>
    </reaction>
</comment>
<dbReference type="FunFam" id="1.10.510.10:FF:000021">
    <property type="entry name" value="Serine/threonine protein kinase"/>
    <property type="match status" value="1"/>
</dbReference>
<dbReference type="CDD" id="cd14014">
    <property type="entry name" value="STKc_PknB_like"/>
    <property type="match status" value="1"/>
</dbReference>
<dbReference type="GO" id="GO:0004674">
    <property type="term" value="F:protein serine/threonine kinase activity"/>
    <property type="evidence" value="ECO:0007669"/>
    <property type="project" value="UniProtKB-KW"/>
</dbReference>
<dbReference type="EMBL" id="CP017316">
    <property type="protein sequence ID" value="AOT60328.1"/>
    <property type="molecule type" value="Genomic_DNA"/>
</dbReference>
<organism evidence="13 14">
    <name type="scientific">Streptomyces rubrolavendulae</name>
    <dbReference type="NCBI Taxonomy" id="285473"/>
    <lineage>
        <taxon>Bacteria</taxon>
        <taxon>Bacillati</taxon>
        <taxon>Actinomycetota</taxon>
        <taxon>Actinomycetes</taxon>
        <taxon>Kitasatosporales</taxon>
        <taxon>Streptomycetaceae</taxon>
        <taxon>Streptomyces</taxon>
    </lineage>
</organism>
<dbReference type="Pfam" id="PF00069">
    <property type="entry name" value="Pkinase"/>
    <property type="match status" value="1"/>
</dbReference>
<dbReference type="Proteomes" id="UP000095349">
    <property type="component" value="Chromosome"/>
</dbReference>
<feature type="transmembrane region" description="Helical" evidence="11">
    <location>
        <begin position="386"/>
        <end position="413"/>
    </location>
</feature>
<evidence type="ECO:0000256" key="8">
    <source>
        <dbReference type="ARBA" id="ARBA00048679"/>
    </source>
</evidence>
<dbReference type="GO" id="GO:0005524">
    <property type="term" value="F:ATP binding"/>
    <property type="evidence" value="ECO:0007669"/>
    <property type="project" value="UniProtKB-UniRule"/>
</dbReference>
<dbReference type="GO" id="GO:0045717">
    <property type="term" value="P:negative regulation of fatty acid biosynthetic process"/>
    <property type="evidence" value="ECO:0007669"/>
    <property type="project" value="UniProtKB-ARBA"/>
</dbReference>
<dbReference type="InterPro" id="IPR017441">
    <property type="entry name" value="Protein_kinase_ATP_BS"/>
</dbReference>
<evidence type="ECO:0000256" key="1">
    <source>
        <dbReference type="ARBA" id="ARBA00012513"/>
    </source>
</evidence>
<protein>
    <recommendedName>
        <fullName evidence="1">non-specific serine/threonine protein kinase</fullName>
        <ecNumber evidence="1">2.7.11.1</ecNumber>
    </recommendedName>
</protein>
<dbReference type="Gene3D" id="3.30.200.20">
    <property type="entry name" value="Phosphorylase Kinase, domain 1"/>
    <property type="match status" value="1"/>
</dbReference>
<keyword evidence="11" id="KW-1133">Transmembrane helix</keyword>
<dbReference type="PROSITE" id="PS00108">
    <property type="entry name" value="PROTEIN_KINASE_ST"/>
    <property type="match status" value="1"/>
</dbReference>
<accession>A0A1D8G4F1</accession>
<feature type="domain" description="Protein kinase" evidence="12">
    <location>
        <begin position="19"/>
        <end position="287"/>
    </location>
</feature>
<dbReference type="PANTHER" id="PTHR43289:SF6">
    <property type="entry name" value="SERINE_THREONINE-PROTEIN KINASE NEKL-3"/>
    <property type="match status" value="1"/>
</dbReference>
<keyword evidence="11" id="KW-0472">Membrane</keyword>
<feature type="binding site" evidence="9">
    <location>
        <position position="48"/>
    </location>
    <ligand>
        <name>ATP</name>
        <dbReference type="ChEBI" id="CHEBI:30616"/>
    </ligand>
</feature>
<dbReference type="KEGG" id="srn:A4G23_03199"/>
<evidence type="ECO:0000313" key="14">
    <source>
        <dbReference type="Proteomes" id="UP000095349"/>
    </source>
</evidence>
<dbReference type="InterPro" id="IPR000719">
    <property type="entry name" value="Prot_kinase_dom"/>
</dbReference>
<comment type="catalytic activity">
    <reaction evidence="8">
        <text>L-seryl-[protein] + ATP = O-phospho-L-seryl-[protein] + ADP + H(+)</text>
        <dbReference type="Rhea" id="RHEA:17989"/>
        <dbReference type="Rhea" id="RHEA-COMP:9863"/>
        <dbReference type="Rhea" id="RHEA-COMP:11604"/>
        <dbReference type="ChEBI" id="CHEBI:15378"/>
        <dbReference type="ChEBI" id="CHEBI:29999"/>
        <dbReference type="ChEBI" id="CHEBI:30616"/>
        <dbReference type="ChEBI" id="CHEBI:83421"/>
        <dbReference type="ChEBI" id="CHEBI:456216"/>
        <dbReference type="EC" id="2.7.11.1"/>
    </reaction>
</comment>
<proteinExistence type="predicted"/>
<keyword evidence="6 9" id="KW-0067">ATP-binding</keyword>
<dbReference type="SMART" id="SM00220">
    <property type="entry name" value="S_TKc"/>
    <property type="match status" value="1"/>
</dbReference>
<keyword evidence="4 9" id="KW-0547">Nucleotide-binding</keyword>
<evidence type="ECO:0000256" key="6">
    <source>
        <dbReference type="ARBA" id="ARBA00022840"/>
    </source>
</evidence>
<gene>
    <name evidence="13" type="primary">prkC_6</name>
    <name evidence="13" type="ORF">A4G23_03199</name>
</gene>